<dbReference type="AlphaFoldDB" id="A0A261SSX2"/>
<dbReference type="OrthoDB" id="8628587at2"/>
<dbReference type="InterPro" id="IPR042100">
    <property type="entry name" value="Bug_dom1"/>
</dbReference>
<dbReference type="EMBL" id="NEVL01000001">
    <property type="protein sequence ID" value="OZI40478.1"/>
    <property type="molecule type" value="Genomic_DNA"/>
</dbReference>
<evidence type="ECO:0000313" key="4">
    <source>
        <dbReference type="Proteomes" id="UP000217005"/>
    </source>
</evidence>
<keyword evidence="2" id="KW-0732">Signal</keyword>
<dbReference type="PIRSF" id="PIRSF017082">
    <property type="entry name" value="YflP"/>
    <property type="match status" value="1"/>
</dbReference>
<sequence length="330" mass="34138">MQRPRVLNIAAAALIGGAAAIVTSGAQAQAWPARPITLIVPYPAGGTADLAARTIAQAMGPHLKQSIVVDNRAGAGGNIGMGVIKRAAPDGYTIGLGTIGTQTINAFLYPDMPFDPARDFTPLSMVFTTPNVIAVRADSDMKTVQDLVRKAKANEAKPLTYASPGVGSSVHLTGAYLEQAAGIRMLHVPFKGVSGSMPALIGGQVDVLLDNLPSTLAQLKDGSRVRALAVTSAQRAPALPDVPTVAESGLPGFDVTAWFALYAPAGTPQAVQTTLIEAAQKALATPAVKEQLVALGAAPGALAGPRLSAFEGQERERWGRLVKDRNITTQ</sequence>
<dbReference type="Pfam" id="PF03401">
    <property type="entry name" value="TctC"/>
    <property type="match status" value="1"/>
</dbReference>
<name>A0A261SSX2_9BORD</name>
<proteinExistence type="inferred from homology"/>
<dbReference type="Gene3D" id="3.40.190.10">
    <property type="entry name" value="Periplasmic binding protein-like II"/>
    <property type="match status" value="1"/>
</dbReference>
<dbReference type="CDD" id="cd07012">
    <property type="entry name" value="PBP2_Bug_TTT"/>
    <property type="match status" value="1"/>
</dbReference>
<evidence type="ECO:0000256" key="1">
    <source>
        <dbReference type="ARBA" id="ARBA00006987"/>
    </source>
</evidence>
<evidence type="ECO:0000313" key="3">
    <source>
        <dbReference type="EMBL" id="OZI40478.1"/>
    </source>
</evidence>
<accession>A0A261SSX2</accession>
<dbReference type="Proteomes" id="UP000217005">
    <property type="component" value="Unassembled WGS sequence"/>
</dbReference>
<feature type="signal peptide" evidence="2">
    <location>
        <begin position="1"/>
        <end position="28"/>
    </location>
</feature>
<dbReference type="PANTHER" id="PTHR42928:SF5">
    <property type="entry name" value="BLR1237 PROTEIN"/>
    <property type="match status" value="1"/>
</dbReference>
<dbReference type="SUPFAM" id="SSF53850">
    <property type="entry name" value="Periplasmic binding protein-like II"/>
    <property type="match status" value="1"/>
</dbReference>
<comment type="similarity">
    <text evidence="1">Belongs to the UPF0065 (bug) family.</text>
</comment>
<dbReference type="RefSeq" id="WP_094824596.1">
    <property type="nucleotide sequence ID" value="NZ_NEVL01000001.1"/>
</dbReference>
<dbReference type="PANTHER" id="PTHR42928">
    <property type="entry name" value="TRICARBOXYLATE-BINDING PROTEIN"/>
    <property type="match status" value="1"/>
</dbReference>
<comment type="caution">
    <text evidence="3">The sequence shown here is derived from an EMBL/GenBank/DDBJ whole genome shotgun (WGS) entry which is preliminary data.</text>
</comment>
<organism evidence="3 4">
    <name type="scientific">Bordetella genomosp. 1</name>
    <dbReference type="NCBI Taxonomy" id="1395607"/>
    <lineage>
        <taxon>Bacteria</taxon>
        <taxon>Pseudomonadati</taxon>
        <taxon>Pseudomonadota</taxon>
        <taxon>Betaproteobacteria</taxon>
        <taxon>Burkholderiales</taxon>
        <taxon>Alcaligenaceae</taxon>
        <taxon>Bordetella</taxon>
    </lineage>
</organism>
<evidence type="ECO:0000256" key="2">
    <source>
        <dbReference type="SAM" id="SignalP"/>
    </source>
</evidence>
<feature type="chain" id="PRO_5012921426" evidence="2">
    <location>
        <begin position="29"/>
        <end position="330"/>
    </location>
</feature>
<gene>
    <name evidence="3" type="ORF">CEG14_01540</name>
</gene>
<reference evidence="3 4" key="1">
    <citation type="submission" date="2017-05" db="EMBL/GenBank/DDBJ databases">
        <title>Complete and WGS of Bordetella genogroups.</title>
        <authorList>
            <person name="Spilker T."/>
            <person name="LiPuma J."/>
        </authorList>
    </citation>
    <scope>NUCLEOTIDE SEQUENCE [LARGE SCALE GENOMIC DNA]</scope>
    <source>
        <strain evidence="3 4">AU17610</strain>
    </source>
</reference>
<protein>
    <submittedName>
        <fullName evidence="3">ABC transporter substrate-binding protein</fullName>
    </submittedName>
</protein>
<dbReference type="Gene3D" id="3.40.190.150">
    <property type="entry name" value="Bordetella uptake gene, domain 1"/>
    <property type="match status" value="1"/>
</dbReference>
<dbReference type="InterPro" id="IPR005064">
    <property type="entry name" value="BUG"/>
</dbReference>